<reference evidence="11" key="1">
    <citation type="submission" date="2020-05" db="EMBL/GenBank/DDBJ databases">
        <authorList>
            <person name="Chiriac C."/>
            <person name="Salcher M."/>
            <person name="Ghai R."/>
            <person name="Kavagutti S V."/>
        </authorList>
    </citation>
    <scope>NUCLEOTIDE SEQUENCE</scope>
</reference>
<comment type="subcellular location">
    <subcellularLocation>
        <location evidence="1">Cell inner membrane</location>
        <topology evidence="1">Multi-pass membrane protein</topology>
    </subcellularLocation>
</comment>
<name>A0A6J7HQ02_9ZZZZ</name>
<dbReference type="AlphaFoldDB" id="A0A6J7HQ02"/>
<evidence type="ECO:0000256" key="2">
    <source>
        <dbReference type="ARBA" id="ARBA00022448"/>
    </source>
</evidence>
<evidence type="ECO:0000256" key="6">
    <source>
        <dbReference type="ARBA" id="ARBA00022989"/>
    </source>
</evidence>
<accession>A0A6J7HQ02</accession>
<dbReference type="PANTHER" id="PTHR30413:SF8">
    <property type="entry name" value="TRANSPORT PERMEASE PROTEIN"/>
    <property type="match status" value="1"/>
</dbReference>
<evidence type="ECO:0000313" key="11">
    <source>
        <dbReference type="EMBL" id="CAB4921478.1"/>
    </source>
</evidence>
<feature type="transmembrane region" description="Helical" evidence="9">
    <location>
        <begin position="197"/>
        <end position="216"/>
    </location>
</feature>
<keyword evidence="3" id="KW-1003">Cell membrane</keyword>
<dbReference type="EMBL" id="CAFBMX010000002">
    <property type="protein sequence ID" value="CAB4921478.1"/>
    <property type="molecule type" value="Genomic_DNA"/>
</dbReference>
<evidence type="ECO:0000256" key="5">
    <source>
        <dbReference type="ARBA" id="ARBA00022692"/>
    </source>
</evidence>
<keyword evidence="5 9" id="KW-0812">Transmembrane</keyword>
<evidence type="ECO:0000256" key="9">
    <source>
        <dbReference type="SAM" id="Phobius"/>
    </source>
</evidence>
<keyword evidence="6 9" id="KW-1133">Transmembrane helix</keyword>
<evidence type="ECO:0000256" key="3">
    <source>
        <dbReference type="ARBA" id="ARBA00022475"/>
    </source>
</evidence>
<feature type="transmembrane region" description="Helical" evidence="9">
    <location>
        <begin position="163"/>
        <end position="185"/>
    </location>
</feature>
<dbReference type="GO" id="GO:0015920">
    <property type="term" value="P:lipopolysaccharide transport"/>
    <property type="evidence" value="ECO:0007669"/>
    <property type="project" value="TreeGrafter"/>
</dbReference>
<dbReference type="GO" id="GO:0005886">
    <property type="term" value="C:plasma membrane"/>
    <property type="evidence" value="ECO:0007669"/>
    <property type="project" value="UniProtKB-SubCell"/>
</dbReference>
<feature type="domain" description="ABC transmembrane type-2" evidence="10">
    <location>
        <begin position="51"/>
        <end position="282"/>
    </location>
</feature>
<feature type="transmembrane region" description="Helical" evidence="9">
    <location>
        <begin position="124"/>
        <end position="151"/>
    </location>
</feature>
<protein>
    <submittedName>
        <fullName evidence="11">Unannotated protein</fullName>
    </submittedName>
</protein>
<evidence type="ECO:0000256" key="7">
    <source>
        <dbReference type="ARBA" id="ARBA00023136"/>
    </source>
</evidence>
<dbReference type="PANTHER" id="PTHR30413">
    <property type="entry name" value="INNER MEMBRANE TRANSPORT PERMEASE"/>
    <property type="match status" value="1"/>
</dbReference>
<sequence length="290" mass="31442">MSSARVPEAAKGMGRPISGPTALGSDPRRFVLLVWTMATTDFKLRFFGSVLGYLWQIMRPLLLFGIIYTVFTVVLDVSSDEPDFGVALLLGIVLFQFFTDATAGSVRSIVLREGLVRKVDFPRAAVPMACVLQALFNLGLNLIPVLVFLFASGGTPHWTWLELPLILGVLIVFVTGLALLLSSLFVRYRDVEPIWDVAMQALFYGTPILYSLSLVIDKAGLSVARILLISPLASAIQQGRHALVSPQYGSVGSIFSTQAGVVIPLVVTAVVFILGAFVFTRAAPRIAEEL</sequence>
<evidence type="ECO:0000256" key="4">
    <source>
        <dbReference type="ARBA" id="ARBA00022519"/>
    </source>
</evidence>
<evidence type="ECO:0000259" key="10">
    <source>
        <dbReference type="PROSITE" id="PS51012"/>
    </source>
</evidence>
<dbReference type="GO" id="GO:0140359">
    <property type="term" value="F:ABC-type transporter activity"/>
    <property type="evidence" value="ECO:0007669"/>
    <property type="project" value="InterPro"/>
</dbReference>
<dbReference type="Pfam" id="PF01061">
    <property type="entry name" value="ABC2_membrane"/>
    <property type="match status" value="1"/>
</dbReference>
<feature type="transmembrane region" description="Helical" evidence="9">
    <location>
        <begin position="261"/>
        <end position="280"/>
    </location>
</feature>
<keyword evidence="2" id="KW-0813">Transport</keyword>
<keyword evidence="7 9" id="KW-0472">Membrane</keyword>
<organism evidence="11">
    <name type="scientific">freshwater metagenome</name>
    <dbReference type="NCBI Taxonomy" id="449393"/>
    <lineage>
        <taxon>unclassified sequences</taxon>
        <taxon>metagenomes</taxon>
        <taxon>ecological metagenomes</taxon>
    </lineage>
</organism>
<dbReference type="InterPro" id="IPR013525">
    <property type="entry name" value="ABC2_TM"/>
</dbReference>
<feature type="region of interest" description="Disordered" evidence="8">
    <location>
        <begin position="1"/>
        <end position="20"/>
    </location>
</feature>
<feature type="transmembrane region" description="Helical" evidence="9">
    <location>
        <begin position="84"/>
        <end position="103"/>
    </location>
</feature>
<dbReference type="InterPro" id="IPR047817">
    <property type="entry name" value="ABC2_TM_bact-type"/>
</dbReference>
<keyword evidence="4" id="KW-0997">Cell inner membrane</keyword>
<proteinExistence type="predicted"/>
<gene>
    <name evidence="11" type="ORF">UFOPK3674_00583</name>
</gene>
<evidence type="ECO:0000256" key="8">
    <source>
        <dbReference type="SAM" id="MobiDB-lite"/>
    </source>
</evidence>
<dbReference type="PROSITE" id="PS51012">
    <property type="entry name" value="ABC_TM2"/>
    <property type="match status" value="1"/>
</dbReference>
<evidence type="ECO:0000256" key="1">
    <source>
        <dbReference type="ARBA" id="ARBA00004429"/>
    </source>
</evidence>